<accession>A0A1X0NI75</accession>
<dbReference type="Pfam" id="PF01494">
    <property type="entry name" value="FAD_binding_3"/>
    <property type="match status" value="1"/>
</dbReference>
<dbReference type="PANTHER" id="PTHR43876">
    <property type="entry name" value="UBIQUINONE BIOSYNTHESIS MONOOXYGENASE COQ6, MITOCHONDRIAL"/>
    <property type="match status" value="1"/>
</dbReference>
<keyword evidence="3" id="KW-0560">Oxidoreductase</keyword>
<proteinExistence type="predicted"/>
<evidence type="ECO:0000256" key="1">
    <source>
        <dbReference type="SAM" id="Phobius"/>
    </source>
</evidence>
<keyword evidence="1" id="KW-0472">Membrane</keyword>
<dbReference type="InterPro" id="IPR036188">
    <property type="entry name" value="FAD/NAD-bd_sf"/>
</dbReference>
<evidence type="ECO:0000259" key="2">
    <source>
        <dbReference type="Pfam" id="PF01494"/>
    </source>
</evidence>
<dbReference type="Gene3D" id="3.50.50.60">
    <property type="entry name" value="FAD/NAD(P)-binding domain"/>
    <property type="match status" value="2"/>
</dbReference>
<dbReference type="RefSeq" id="XP_028877955.1">
    <property type="nucleotide sequence ID" value="XM_029030738.1"/>
</dbReference>
<dbReference type="VEuPathDB" id="TriTrypDB:TM35_000541130"/>
<organism evidence="3 4">
    <name type="scientific">Trypanosoma theileri</name>
    <dbReference type="NCBI Taxonomy" id="67003"/>
    <lineage>
        <taxon>Eukaryota</taxon>
        <taxon>Discoba</taxon>
        <taxon>Euglenozoa</taxon>
        <taxon>Kinetoplastea</taxon>
        <taxon>Metakinetoplastina</taxon>
        <taxon>Trypanosomatida</taxon>
        <taxon>Trypanosomatidae</taxon>
        <taxon>Trypanosoma</taxon>
    </lineage>
</organism>
<dbReference type="EMBL" id="NBCO01000054">
    <property type="protein sequence ID" value="ORC83889.1"/>
    <property type="molecule type" value="Genomic_DNA"/>
</dbReference>
<keyword evidence="3" id="KW-0503">Monooxygenase</keyword>
<dbReference type="GO" id="GO:0071949">
    <property type="term" value="F:FAD binding"/>
    <property type="evidence" value="ECO:0007669"/>
    <property type="project" value="InterPro"/>
</dbReference>
<dbReference type="FunFam" id="3.50.50.60:FF:000402">
    <property type="entry name" value="Flavoprotein monooxygenase, putative"/>
    <property type="match status" value="1"/>
</dbReference>
<dbReference type="InterPro" id="IPR002938">
    <property type="entry name" value="FAD-bd"/>
</dbReference>
<keyword evidence="1" id="KW-1133">Transmembrane helix</keyword>
<dbReference type="PRINTS" id="PR00420">
    <property type="entry name" value="RNGMNOXGNASE"/>
</dbReference>
<keyword evidence="4" id="KW-1185">Reference proteome</keyword>
<dbReference type="GO" id="GO:0004497">
    <property type="term" value="F:monooxygenase activity"/>
    <property type="evidence" value="ECO:0007669"/>
    <property type="project" value="UniProtKB-KW"/>
</dbReference>
<dbReference type="STRING" id="67003.A0A1X0NI75"/>
<comment type="caution">
    <text evidence="3">The sequence shown here is derived from an EMBL/GenBank/DDBJ whole genome shotgun (WGS) entry which is preliminary data.</text>
</comment>
<dbReference type="AlphaFoldDB" id="A0A1X0NI75"/>
<feature type="domain" description="FAD-binding" evidence="2">
    <location>
        <begin position="239"/>
        <end position="432"/>
    </location>
</feature>
<evidence type="ECO:0000313" key="3">
    <source>
        <dbReference type="EMBL" id="ORC83889.1"/>
    </source>
</evidence>
<dbReference type="OrthoDB" id="683240at2759"/>
<dbReference type="PANTHER" id="PTHR43876:SF7">
    <property type="entry name" value="UBIQUINONE BIOSYNTHESIS MONOOXYGENASE COQ6, MITOCHONDRIAL"/>
    <property type="match status" value="1"/>
</dbReference>
<dbReference type="GeneID" id="39990518"/>
<feature type="transmembrane region" description="Helical" evidence="1">
    <location>
        <begin position="33"/>
        <end position="54"/>
    </location>
</feature>
<evidence type="ECO:0000313" key="4">
    <source>
        <dbReference type="Proteomes" id="UP000192257"/>
    </source>
</evidence>
<keyword evidence="1" id="KW-0812">Transmembrane</keyword>
<name>A0A1X0NI75_9TRYP</name>
<sequence length="517" mass="56665">MEKTMFRSSTRFLCSLKAQQQHQQQEKQIKQPYNIIISGGGIVGAATLASLQLLRSRIRSQSLLDDVSVPPPPYASSLSRLLLADAAPHPSYDAQNIMHQLRTVSLTPVSSKLLDKLDCWRRLETKHAYYRIALRHEQLSSPVLPSHQRSATFFMRGLLGGGDTTAEPLLEFTDLQRPLGFICYNSELNAALVNVVEDHKIIDNNNKNDIQDNLVFESTVELSSNEIPTNVIDGALGKAVLRKTTGDEDLEYSLLLGCDGRGSKLRDVLATETLQHDYAQTGFVCSVRLERVDDGNVCCFQNFFIDGSIIAMLPTSEDTANIIFSTTATHARELSAASQNDLVEELNKRLNAFAPRDIPRILEVPEGTVKGKKMRAQGSFPLKLNFVLRPYSPRCMLLGDAAHGIHPFAGQGLNLGLYDVCALTEVLEKAIQTGQDIGSVSAVGEPFAAEMMLHTGTMITAMEGIHVLLNTVPGLSCIGMKGIQKLPIFSSLGKDFILHVASGALFASRHSECFLLS</sequence>
<dbReference type="SUPFAM" id="SSF51905">
    <property type="entry name" value="FAD/NAD(P)-binding domain"/>
    <property type="match status" value="1"/>
</dbReference>
<dbReference type="Proteomes" id="UP000192257">
    <property type="component" value="Unassembled WGS sequence"/>
</dbReference>
<protein>
    <submittedName>
        <fullName evidence="3">Putative Monooxygenase</fullName>
    </submittedName>
</protein>
<dbReference type="GO" id="GO:0005739">
    <property type="term" value="C:mitochondrion"/>
    <property type="evidence" value="ECO:0007669"/>
    <property type="project" value="TreeGrafter"/>
</dbReference>
<reference evidence="3 4" key="1">
    <citation type="submission" date="2017-03" db="EMBL/GenBank/DDBJ databases">
        <title>An alternative strategy for trypanosome survival in the mammalian bloodstream revealed through genome and transcriptome analysis of the ubiquitous bovine parasite Trypanosoma (Megatrypanum) theileri.</title>
        <authorList>
            <person name="Kelly S."/>
            <person name="Ivens A."/>
            <person name="Mott A."/>
            <person name="O'Neill E."/>
            <person name="Emms D."/>
            <person name="Macleod O."/>
            <person name="Voorheis P."/>
            <person name="Matthews J."/>
            <person name="Matthews K."/>
            <person name="Carrington M."/>
        </authorList>
    </citation>
    <scope>NUCLEOTIDE SEQUENCE [LARGE SCALE GENOMIC DNA]</scope>
    <source>
        <strain evidence="3">Edinburgh</strain>
    </source>
</reference>
<gene>
    <name evidence="3" type="ORF">TM35_000541130</name>
</gene>
<dbReference type="InterPro" id="IPR051205">
    <property type="entry name" value="UbiH/COQ6_monooxygenase"/>
</dbReference>